<dbReference type="Proteomes" id="UP001206128">
    <property type="component" value="Unassembled WGS sequence"/>
</dbReference>
<evidence type="ECO:0000313" key="7">
    <source>
        <dbReference type="Proteomes" id="UP001206128"/>
    </source>
</evidence>
<dbReference type="Gene3D" id="1.10.246.130">
    <property type="match status" value="1"/>
</dbReference>
<accession>A0AAE3G9R0</accession>
<keyword evidence="2" id="KW-0808">Transferase</keyword>
<gene>
    <name evidence="6" type="ORF">LX83_000980</name>
</gene>
<evidence type="ECO:0000256" key="5">
    <source>
        <dbReference type="SAM" id="SignalP"/>
    </source>
</evidence>
<protein>
    <submittedName>
        <fullName evidence="6">Gamma-glutamyltranspeptidase / glutathione hydrolase</fullName>
    </submittedName>
</protein>
<keyword evidence="5" id="KW-0732">Signal</keyword>
<dbReference type="EMBL" id="JAMTCK010000002">
    <property type="protein sequence ID" value="MCP2164140.1"/>
    <property type="molecule type" value="Genomic_DNA"/>
</dbReference>
<dbReference type="InterPro" id="IPR043138">
    <property type="entry name" value="GGT_lsub"/>
</dbReference>
<evidence type="ECO:0000256" key="2">
    <source>
        <dbReference type="ARBA" id="ARBA00022679"/>
    </source>
</evidence>
<dbReference type="GO" id="GO:0016740">
    <property type="term" value="F:transferase activity"/>
    <property type="evidence" value="ECO:0007669"/>
    <property type="project" value="UniProtKB-KW"/>
</dbReference>
<comment type="similarity">
    <text evidence="1">Belongs to the gamma-glutamyltransferase family.</text>
</comment>
<organism evidence="6 7">
    <name type="scientific">Goodfellowiella coeruleoviolacea</name>
    <dbReference type="NCBI Taxonomy" id="334858"/>
    <lineage>
        <taxon>Bacteria</taxon>
        <taxon>Bacillati</taxon>
        <taxon>Actinomycetota</taxon>
        <taxon>Actinomycetes</taxon>
        <taxon>Pseudonocardiales</taxon>
        <taxon>Pseudonocardiaceae</taxon>
        <taxon>Goodfellowiella</taxon>
    </lineage>
</organism>
<feature type="signal peptide" evidence="5">
    <location>
        <begin position="1"/>
        <end position="19"/>
    </location>
</feature>
<dbReference type="InterPro" id="IPR043137">
    <property type="entry name" value="GGT_ssub_C"/>
</dbReference>
<keyword evidence="7" id="KW-1185">Reference proteome</keyword>
<dbReference type="InterPro" id="IPR051792">
    <property type="entry name" value="GGT_bact"/>
</dbReference>
<keyword evidence="4" id="KW-0865">Zymogen</keyword>
<dbReference type="PRINTS" id="PR01210">
    <property type="entry name" value="GGTRANSPTASE"/>
</dbReference>
<proteinExistence type="inferred from homology"/>
<dbReference type="PANTHER" id="PTHR43199:SF1">
    <property type="entry name" value="GLUTATHIONE HYDROLASE PROENZYME"/>
    <property type="match status" value="1"/>
</dbReference>
<dbReference type="GO" id="GO:0016787">
    <property type="term" value="F:hydrolase activity"/>
    <property type="evidence" value="ECO:0007669"/>
    <property type="project" value="UniProtKB-KW"/>
</dbReference>
<feature type="chain" id="PRO_5042148857" evidence="5">
    <location>
        <begin position="20"/>
        <end position="562"/>
    </location>
</feature>
<dbReference type="PANTHER" id="PTHR43199">
    <property type="entry name" value="GLUTATHIONE HYDROLASE"/>
    <property type="match status" value="1"/>
</dbReference>
<keyword evidence="3 6" id="KW-0378">Hydrolase</keyword>
<comment type="caution">
    <text evidence="6">The sequence shown here is derived from an EMBL/GenBank/DDBJ whole genome shotgun (WGS) entry which is preliminary data.</text>
</comment>
<dbReference type="AlphaFoldDB" id="A0AAE3G9R0"/>
<evidence type="ECO:0000313" key="6">
    <source>
        <dbReference type="EMBL" id="MCP2164140.1"/>
    </source>
</evidence>
<reference evidence="6" key="1">
    <citation type="submission" date="2022-06" db="EMBL/GenBank/DDBJ databases">
        <title>Genomic Encyclopedia of Archaeal and Bacterial Type Strains, Phase II (KMG-II): from individual species to whole genera.</title>
        <authorList>
            <person name="Goeker M."/>
        </authorList>
    </citation>
    <scope>NUCLEOTIDE SEQUENCE</scope>
    <source>
        <strain evidence="6">DSM 43935</strain>
    </source>
</reference>
<dbReference type="Pfam" id="PF01019">
    <property type="entry name" value="G_glu_transpept"/>
    <property type="match status" value="1"/>
</dbReference>
<evidence type="ECO:0000256" key="1">
    <source>
        <dbReference type="ARBA" id="ARBA00009381"/>
    </source>
</evidence>
<sequence>MVAAANPAAVLAGCQVLLAGGSAVDAAVAVQAVLAVVEPQSSGLGGGSLLTHYDAATRTTRVYDGLAESGRRVTAGLGVPTAWEQRRYGVAEFDSGVDHSARAVGVPGTLAALELAHREHGSRPWRSLFDTAITLADAGFPVAPYLHDVLANASTVTPSCAYPDLRALFCDGDQPKPVGARVRNPELAGVLREVRDGGAAAFYSPTGDIAPAIVRRLHAGAFDATADEHGPAVIPSLLTVADFAAYRAVRRDPVCTAVLAHTLCTAPPPATGGLTLTALLAMAQARGVTGFAPDSAEYAHLVVEASRLAGVDSRAHVGDPDVEPVPVAGLTDPGYLAARAALISPDSANHPVLPGHPDGAPARVAVDAAGGGDTTSQISVVDARGDALAMTTTVNLNFGSRVLARGIVLNNVATNFSAEGAEVNAMAPTKRPRTSIAPTIVFDRAGQPRLVVGAAGGGPIPDYVAQTVLGVLGYGRSPLAAISAPHVSGQTRVADCGGSADVASDVEAGTGLTQPLLAALTARNHPCARAVPLRSGLAAVEVTGQTLLGAADPRRDGTALGG</sequence>
<dbReference type="SUPFAM" id="SSF56235">
    <property type="entry name" value="N-terminal nucleophile aminohydrolases (Ntn hydrolases)"/>
    <property type="match status" value="1"/>
</dbReference>
<name>A0AAE3G9R0_9PSEU</name>
<dbReference type="InterPro" id="IPR029055">
    <property type="entry name" value="Ntn_hydrolases_N"/>
</dbReference>
<dbReference type="Gene3D" id="3.60.20.40">
    <property type="match status" value="1"/>
</dbReference>
<evidence type="ECO:0000256" key="4">
    <source>
        <dbReference type="ARBA" id="ARBA00023145"/>
    </source>
</evidence>
<evidence type="ECO:0000256" key="3">
    <source>
        <dbReference type="ARBA" id="ARBA00022801"/>
    </source>
</evidence>